<feature type="transmembrane region" description="Helical" evidence="2">
    <location>
        <begin position="336"/>
        <end position="358"/>
    </location>
</feature>
<dbReference type="RefSeq" id="WP_146456605.1">
    <property type="nucleotide sequence ID" value="NZ_SJPW01000002.1"/>
</dbReference>
<evidence type="ECO:0000256" key="1">
    <source>
        <dbReference type="SAM" id="MobiDB-lite"/>
    </source>
</evidence>
<keyword evidence="2" id="KW-0812">Transmembrane</keyword>
<dbReference type="Proteomes" id="UP000318288">
    <property type="component" value="Unassembled WGS sequence"/>
</dbReference>
<evidence type="ECO:0000313" key="4">
    <source>
        <dbReference type="EMBL" id="TWU59177.1"/>
    </source>
</evidence>
<evidence type="ECO:0000313" key="5">
    <source>
        <dbReference type="Proteomes" id="UP000318288"/>
    </source>
</evidence>
<proteinExistence type="predicted"/>
<evidence type="ECO:0000256" key="2">
    <source>
        <dbReference type="SAM" id="Phobius"/>
    </source>
</evidence>
<evidence type="ECO:0008006" key="6">
    <source>
        <dbReference type="Google" id="ProtNLM"/>
    </source>
</evidence>
<feature type="chain" id="PRO_5023099860" description="DUF4350 domain-containing protein" evidence="3">
    <location>
        <begin position="24"/>
        <end position="463"/>
    </location>
</feature>
<feature type="region of interest" description="Disordered" evidence="1">
    <location>
        <begin position="431"/>
        <end position="463"/>
    </location>
</feature>
<reference evidence="4 5" key="1">
    <citation type="submission" date="2019-02" db="EMBL/GenBank/DDBJ databases">
        <title>Deep-cultivation of Planctomycetes and their phenomic and genomic characterization uncovers novel biology.</title>
        <authorList>
            <person name="Wiegand S."/>
            <person name="Jogler M."/>
            <person name="Boedeker C."/>
            <person name="Pinto D."/>
            <person name="Vollmers J."/>
            <person name="Rivas-Marin E."/>
            <person name="Kohn T."/>
            <person name="Peeters S.H."/>
            <person name="Heuer A."/>
            <person name="Rast P."/>
            <person name="Oberbeckmann S."/>
            <person name="Bunk B."/>
            <person name="Jeske O."/>
            <person name="Meyerdierks A."/>
            <person name="Storesund J.E."/>
            <person name="Kallscheuer N."/>
            <person name="Luecker S."/>
            <person name="Lage O.M."/>
            <person name="Pohl T."/>
            <person name="Merkel B.J."/>
            <person name="Hornburger P."/>
            <person name="Mueller R.-W."/>
            <person name="Bruemmer F."/>
            <person name="Labrenz M."/>
            <person name="Spormann A.M."/>
            <person name="Op Den Camp H."/>
            <person name="Overmann J."/>
            <person name="Amann R."/>
            <person name="Jetten M.S.M."/>
            <person name="Mascher T."/>
            <person name="Medema M.H."/>
            <person name="Devos D.P."/>
            <person name="Kaster A.-K."/>
            <person name="Ovreas L."/>
            <person name="Rohde M."/>
            <person name="Galperin M.Y."/>
            <person name="Jogler C."/>
        </authorList>
    </citation>
    <scope>NUCLEOTIDE SEQUENCE [LARGE SCALE GENOMIC DNA]</scope>
    <source>
        <strain evidence="4 5">Poly51</strain>
    </source>
</reference>
<feature type="compositionally biased region" description="Pro residues" evidence="1">
    <location>
        <begin position="441"/>
        <end position="455"/>
    </location>
</feature>
<dbReference type="PROSITE" id="PS51257">
    <property type="entry name" value="PROKAR_LIPOPROTEIN"/>
    <property type="match status" value="1"/>
</dbReference>
<sequence precursor="true">MNRQYIYSLVVLLLIATSGCSDLVTDYGESKGLKGQSSLNGFGALRNSYELSGFRARDVSRLTDRVGTSDAIVWTPQLMDGVDSDVTKWFERWLAKGNKTLVYVVPDSGSEADYWIEASRLAEPAQRIEYRKRAGQSINQRMIWRLNRKAMPSNGWFQVQPLEHRIDVDVIKGEWSSDLAEKTRGDKTSTGLFAEFSVEPYDSTVVVPPATGFVPTGPTGPSSPGFSSGATVVPSKTETTFRSFVSHGDDSVVAEIRSTKWKGSKILVVAGGSLLTNFALAHQANAKLAAKIVNESTPSGVASPVAGFLTSDWMGVPVSESTPGVPVASGMELLTVWPLSLVTMHGALLGFVICLMLWPILGRPKRVHTSEHTHFGDHLDAVAGLMNRAGGEDYARARISEYFKRVRGETSGPWVLADQIKDQVQSAPLPSLGARWKNVPPEKPATAPPSPPSEPISPDEEIS</sequence>
<dbReference type="OrthoDB" id="258729at2"/>
<feature type="signal peptide" evidence="3">
    <location>
        <begin position="1"/>
        <end position="23"/>
    </location>
</feature>
<dbReference type="AlphaFoldDB" id="A0A5C6FEM8"/>
<accession>A0A5C6FEM8</accession>
<keyword evidence="5" id="KW-1185">Reference proteome</keyword>
<protein>
    <recommendedName>
        <fullName evidence="6">DUF4350 domain-containing protein</fullName>
    </recommendedName>
</protein>
<dbReference type="EMBL" id="SJPW01000002">
    <property type="protein sequence ID" value="TWU59177.1"/>
    <property type="molecule type" value="Genomic_DNA"/>
</dbReference>
<evidence type="ECO:0000256" key="3">
    <source>
        <dbReference type="SAM" id="SignalP"/>
    </source>
</evidence>
<keyword evidence="3" id="KW-0732">Signal</keyword>
<keyword evidence="2" id="KW-1133">Transmembrane helix</keyword>
<keyword evidence="2" id="KW-0472">Membrane</keyword>
<gene>
    <name evidence="4" type="ORF">Poly51_19630</name>
</gene>
<organism evidence="4 5">
    <name type="scientific">Rubripirellula tenax</name>
    <dbReference type="NCBI Taxonomy" id="2528015"/>
    <lineage>
        <taxon>Bacteria</taxon>
        <taxon>Pseudomonadati</taxon>
        <taxon>Planctomycetota</taxon>
        <taxon>Planctomycetia</taxon>
        <taxon>Pirellulales</taxon>
        <taxon>Pirellulaceae</taxon>
        <taxon>Rubripirellula</taxon>
    </lineage>
</organism>
<name>A0A5C6FEM8_9BACT</name>
<comment type="caution">
    <text evidence="4">The sequence shown here is derived from an EMBL/GenBank/DDBJ whole genome shotgun (WGS) entry which is preliminary data.</text>
</comment>